<feature type="transmembrane region" description="Helical" evidence="6">
    <location>
        <begin position="6"/>
        <end position="30"/>
    </location>
</feature>
<evidence type="ECO:0008006" key="9">
    <source>
        <dbReference type="Google" id="ProtNLM"/>
    </source>
</evidence>
<dbReference type="HOGENOM" id="CLU_058268_3_0_1"/>
<evidence type="ECO:0000256" key="6">
    <source>
        <dbReference type="SAM" id="Phobius"/>
    </source>
</evidence>
<keyword evidence="8" id="KW-1185">Reference proteome</keyword>
<dbReference type="GO" id="GO:0000139">
    <property type="term" value="C:Golgi membrane"/>
    <property type="evidence" value="ECO:0007669"/>
    <property type="project" value="TreeGrafter"/>
</dbReference>
<evidence type="ECO:0000256" key="4">
    <source>
        <dbReference type="ARBA" id="ARBA00022989"/>
    </source>
</evidence>
<dbReference type="EMBL" id="KN825184">
    <property type="protein sequence ID" value="KIK93455.1"/>
    <property type="molecule type" value="Genomic_DNA"/>
</dbReference>
<evidence type="ECO:0000313" key="7">
    <source>
        <dbReference type="EMBL" id="KIK93455.1"/>
    </source>
</evidence>
<reference evidence="7 8" key="1">
    <citation type="submission" date="2014-04" db="EMBL/GenBank/DDBJ databases">
        <authorList>
            <consortium name="DOE Joint Genome Institute"/>
            <person name="Kuo A."/>
            <person name="Kohler A."/>
            <person name="Jargeat P."/>
            <person name="Nagy L.G."/>
            <person name="Floudas D."/>
            <person name="Copeland A."/>
            <person name="Barry K.W."/>
            <person name="Cichocki N."/>
            <person name="Veneault-Fourrey C."/>
            <person name="LaButti K."/>
            <person name="Lindquist E.A."/>
            <person name="Lipzen A."/>
            <person name="Lundell T."/>
            <person name="Morin E."/>
            <person name="Murat C."/>
            <person name="Sun H."/>
            <person name="Tunlid A."/>
            <person name="Henrissat B."/>
            <person name="Grigoriev I.V."/>
            <person name="Hibbett D.S."/>
            <person name="Martin F."/>
            <person name="Nordberg H.P."/>
            <person name="Cantor M.N."/>
            <person name="Hua S.X."/>
        </authorList>
    </citation>
    <scope>NUCLEOTIDE SEQUENCE [LARGE SCALE GENOMIC DNA]</scope>
    <source>
        <strain evidence="7 8">Ve08.2h10</strain>
    </source>
</reference>
<dbReference type="PANTHER" id="PTHR13144">
    <property type="entry name" value="TEX261 PROTEIN"/>
    <property type="match status" value="1"/>
</dbReference>
<dbReference type="FunCoup" id="A0A0D0E6S7">
    <property type="interactions" value="93"/>
</dbReference>
<organism evidence="7 8">
    <name type="scientific">Paxillus rubicundulus Ve08.2h10</name>
    <dbReference type="NCBI Taxonomy" id="930991"/>
    <lineage>
        <taxon>Eukaryota</taxon>
        <taxon>Fungi</taxon>
        <taxon>Dikarya</taxon>
        <taxon>Basidiomycota</taxon>
        <taxon>Agaricomycotina</taxon>
        <taxon>Agaricomycetes</taxon>
        <taxon>Agaricomycetidae</taxon>
        <taxon>Boletales</taxon>
        <taxon>Paxilineae</taxon>
        <taxon>Paxillaceae</taxon>
        <taxon>Paxillus</taxon>
    </lineage>
</organism>
<feature type="transmembrane region" description="Helical" evidence="6">
    <location>
        <begin position="93"/>
        <end position="116"/>
    </location>
</feature>
<keyword evidence="4 6" id="KW-1133">Transmembrane helix</keyword>
<feature type="transmembrane region" description="Helical" evidence="6">
    <location>
        <begin position="174"/>
        <end position="193"/>
    </location>
</feature>
<dbReference type="InterPro" id="IPR007277">
    <property type="entry name" value="Svp26/Tex261"/>
</dbReference>
<dbReference type="PANTHER" id="PTHR13144:SF0">
    <property type="entry name" value="PROTEIN TEX261"/>
    <property type="match status" value="1"/>
</dbReference>
<dbReference type="GO" id="GO:0097020">
    <property type="term" value="F:COPII receptor activity"/>
    <property type="evidence" value="ECO:0007669"/>
    <property type="project" value="InterPro"/>
</dbReference>
<protein>
    <recommendedName>
        <fullName evidence="9">DUF396-domain-containing protein</fullName>
    </recommendedName>
</protein>
<evidence type="ECO:0000256" key="1">
    <source>
        <dbReference type="ARBA" id="ARBA00004141"/>
    </source>
</evidence>
<sequence length="224" mass="25179">MSLLHYLSYATIVAAFAFMTLSLASGLLYISELIEEHSRLSKLVGQRATYAIITLHILLYVIDSLPLPQTLFSIICHIVYLQNFSTRWPLISLSSASFIASCAMAITNHFLWFIYFSRVTRDAKQSYTRHRGTISDAPGFTDITTFFGTCVWLVPLFLFLSLSANDNALPTSSGTFHTLVISFVSFMCVYRYGECAFCHVTSRSTSIEFIIVQVNVFCAWNPGI</sequence>
<keyword evidence="3 6" id="KW-0812">Transmembrane</keyword>
<comment type="similarity">
    <text evidence="2">Belongs to the SVP26 family.</text>
</comment>
<dbReference type="AlphaFoldDB" id="A0A0D0E6S7"/>
<dbReference type="GO" id="GO:0030134">
    <property type="term" value="C:COPII-coated ER to Golgi transport vesicle"/>
    <property type="evidence" value="ECO:0007669"/>
    <property type="project" value="TreeGrafter"/>
</dbReference>
<dbReference type="Pfam" id="PF04148">
    <property type="entry name" value="Erv26"/>
    <property type="match status" value="1"/>
</dbReference>
<evidence type="ECO:0000256" key="5">
    <source>
        <dbReference type="ARBA" id="ARBA00023136"/>
    </source>
</evidence>
<dbReference type="OrthoDB" id="28257at2759"/>
<name>A0A0D0E6S7_9AGAM</name>
<reference evidence="8" key="2">
    <citation type="submission" date="2015-01" db="EMBL/GenBank/DDBJ databases">
        <title>Evolutionary Origins and Diversification of the Mycorrhizal Mutualists.</title>
        <authorList>
            <consortium name="DOE Joint Genome Institute"/>
            <consortium name="Mycorrhizal Genomics Consortium"/>
            <person name="Kohler A."/>
            <person name="Kuo A."/>
            <person name="Nagy L.G."/>
            <person name="Floudas D."/>
            <person name="Copeland A."/>
            <person name="Barry K.W."/>
            <person name="Cichocki N."/>
            <person name="Veneault-Fourrey C."/>
            <person name="LaButti K."/>
            <person name="Lindquist E.A."/>
            <person name="Lipzen A."/>
            <person name="Lundell T."/>
            <person name="Morin E."/>
            <person name="Murat C."/>
            <person name="Riley R."/>
            <person name="Ohm R."/>
            <person name="Sun H."/>
            <person name="Tunlid A."/>
            <person name="Henrissat B."/>
            <person name="Grigoriev I.V."/>
            <person name="Hibbett D.S."/>
            <person name="Martin F."/>
        </authorList>
    </citation>
    <scope>NUCLEOTIDE SEQUENCE [LARGE SCALE GENOMIC DNA]</scope>
    <source>
        <strain evidence="8">Ve08.2h10</strain>
    </source>
</reference>
<keyword evidence="5 6" id="KW-0472">Membrane</keyword>
<dbReference type="GO" id="GO:0005789">
    <property type="term" value="C:endoplasmic reticulum membrane"/>
    <property type="evidence" value="ECO:0007669"/>
    <property type="project" value="TreeGrafter"/>
</dbReference>
<dbReference type="Proteomes" id="UP000054538">
    <property type="component" value="Unassembled WGS sequence"/>
</dbReference>
<gene>
    <name evidence="7" type="ORF">PAXRUDRAFT_514846</name>
</gene>
<dbReference type="STRING" id="930991.A0A0D0E6S7"/>
<evidence type="ECO:0000256" key="3">
    <source>
        <dbReference type="ARBA" id="ARBA00022692"/>
    </source>
</evidence>
<dbReference type="GO" id="GO:0006888">
    <property type="term" value="P:endoplasmic reticulum to Golgi vesicle-mediated transport"/>
    <property type="evidence" value="ECO:0007669"/>
    <property type="project" value="InterPro"/>
</dbReference>
<dbReference type="InParanoid" id="A0A0D0E6S7"/>
<comment type="subcellular location">
    <subcellularLocation>
        <location evidence="1">Membrane</location>
        <topology evidence="1">Multi-pass membrane protein</topology>
    </subcellularLocation>
</comment>
<evidence type="ECO:0000313" key="8">
    <source>
        <dbReference type="Proteomes" id="UP000054538"/>
    </source>
</evidence>
<proteinExistence type="inferred from homology"/>
<feature type="transmembrane region" description="Helical" evidence="6">
    <location>
        <begin position="137"/>
        <end position="162"/>
    </location>
</feature>
<evidence type="ECO:0000256" key="2">
    <source>
        <dbReference type="ARBA" id="ARBA00008096"/>
    </source>
</evidence>
<accession>A0A0D0E6S7</accession>
<feature type="transmembrane region" description="Helical" evidence="6">
    <location>
        <begin position="50"/>
        <end position="81"/>
    </location>
</feature>